<gene>
    <name evidence="4" type="ORF">MNBD_CHLOROFLEXI01-2991</name>
</gene>
<evidence type="ECO:0000256" key="1">
    <source>
        <dbReference type="ARBA" id="ARBA00001946"/>
    </source>
</evidence>
<keyword evidence="2" id="KW-0378">Hydrolase</keyword>
<dbReference type="Pfam" id="PF00293">
    <property type="entry name" value="NUDIX"/>
    <property type="match status" value="1"/>
</dbReference>
<dbReference type="PROSITE" id="PS51462">
    <property type="entry name" value="NUDIX"/>
    <property type="match status" value="1"/>
</dbReference>
<dbReference type="InterPro" id="IPR015797">
    <property type="entry name" value="NUDIX_hydrolase-like_dom_sf"/>
</dbReference>
<evidence type="ECO:0000259" key="3">
    <source>
        <dbReference type="PROSITE" id="PS51462"/>
    </source>
</evidence>
<feature type="domain" description="Nudix hydrolase" evidence="3">
    <location>
        <begin position="1"/>
        <end position="131"/>
    </location>
</feature>
<evidence type="ECO:0000256" key="2">
    <source>
        <dbReference type="ARBA" id="ARBA00022801"/>
    </source>
</evidence>
<dbReference type="AlphaFoldDB" id="A0A3B0UKX5"/>
<dbReference type="SUPFAM" id="SSF55811">
    <property type="entry name" value="Nudix"/>
    <property type="match status" value="1"/>
</dbReference>
<dbReference type="PROSITE" id="PS00893">
    <property type="entry name" value="NUDIX_BOX"/>
    <property type="match status" value="1"/>
</dbReference>
<dbReference type="Gene3D" id="3.90.79.10">
    <property type="entry name" value="Nucleoside Triphosphate Pyrophosphohydrolase"/>
    <property type="match status" value="1"/>
</dbReference>
<dbReference type="PANTHER" id="PTHR43046:SF14">
    <property type="entry name" value="MUTT_NUDIX FAMILY PROTEIN"/>
    <property type="match status" value="1"/>
</dbReference>
<proteinExistence type="predicted"/>
<dbReference type="GO" id="GO:0016787">
    <property type="term" value="F:hydrolase activity"/>
    <property type="evidence" value="ECO:0007669"/>
    <property type="project" value="UniProtKB-KW"/>
</dbReference>
<organism evidence="4">
    <name type="scientific">hydrothermal vent metagenome</name>
    <dbReference type="NCBI Taxonomy" id="652676"/>
    <lineage>
        <taxon>unclassified sequences</taxon>
        <taxon>metagenomes</taxon>
        <taxon>ecological metagenomes</taxon>
    </lineage>
</organism>
<dbReference type="PANTHER" id="PTHR43046">
    <property type="entry name" value="GDP-MANNOSE MANNOSYL HYDROLASE"/>
    <property type="match status" value="1"/>
</dbReference>
<dbReference type="InterPro" id="IPR000086">
    <property type="entry name" value="NUDIX_hydrolase_dom"/>
</dbReference>
<dbReference type="EMBL" id="UOEU01000210">
    <property type="protein sequence ID" value="VAW31388.1"/>
    <property type="molecule type" value="Genomic_DNA"/>
</dbReference>
<dbReference type="InterPro" id="IPR020084">
    <property type="entry name" value="NUDIX_hydrolase_CS"/>
</dbReference>
<evidence type="ECO:0000313" key="4">
    <source>
        <dbReference type="EMBL" id="VAW31388.1"/>
    </source>
</evidence>
<name>A0A3B0UKX5_9ZZZZ</name>
<reference evidence="4" key="1">
    <citation type="submission" date="2018-06" db="EMBL/GenBank/DDBJ databases">
        <authorList>
            <person name="Zhirakovskaya E."/>
        </authorList>
    </citation>
    <scope>NUCLEOTIDE SEQUENCE</scope>
</reference>
<comment type="cofactor">
    <cofactor evidence="1">
        <name>Mg(2+)</name>
        <dbReference type="ChEBI" id="CHEBI:18420"/>
    </cofactor>
</comment>
<sequence length="137" mass="15611">MRERVSLFIYENGRVLFFNRLKEGRNYHVAIGGGVEVGETVVEAAHREAKEETNYDIVLGAQLWLRELPNDHREYAYLVTQFSGELTLGGPELARQTPTNRHIFQWIPLAQLPELKLFPGSIGSVQMGRLREALSCK</sequence>
<accession>A0A3B0UKX5</accession>
<protein>
    <recommendedName>
        <fullName evidence="3">Nudix hydrolase domain-containing protein</fullName>
    </recommendedName>
</protein>